<name>A0A3M7RQR5_BRAPC</name>
<evidence type="ECO:0000313" key="1">
    <source>
        <dbReference type="EMBL" id="RNA25819.1"/>
    </source>
</evidence>
<accession>A0A3M7RQR5</accession>
<comment type="caution">
    <text evidence="1">The sequence shown here is derived from an EMBL/GenBank/DDBJ whole genome shotgun (WGS) entry which is preliminary data.</text>
</comment>
<organism evidence="1 2">
    <name type="scientific">Brachionus plicatilis</name>
    <name type="common">Marine rotifer</name>
    <name type="synonym">Brachionus muelleri</name>
    <dbReference type="NCBI Taxonomy" id="10195"/>
    <lineage>
        <taxon>Eukaryota</taxon>
        <taxon>Metazoa</taxon>
        <taxon>Spiralia</taxon>
        <taxon>Gnathifera</taxon>
        <taxon>Rotifera</taxon>
        <taxon>Eurotatoria</taxon>
        <taxon>Monogononta</taxon>
        <taxon>Pseudotrocha</taxon>
        <taxon>Ploima</taxon>
        <taxon>Brachionidae</taxon>
        <taxon>Brachionus</taxon>
    </lineage>
</organism>
<gene>
    <name evidence="1" type="ORF">BpHYR1_004899</name>
</gene>
<protein>
    <submittedName>
        <fullName evidence="1">Uncharacterized protein</fullName>
    </submittedName>
</protein>
<evidence type="ECO:0000313" key="2">
    <source>
        <dbReference type="Proteomes" id="UP000276133"/>
    </source>
</evidence>
<dbReference type="AlphaFoldDB" id="A0A3M7RQR5"/>
<reference evidence="1 2" key="1">
    <citation type="journal article" date="2018" name="Sci. Rep.">
        <title>Genomic signatures of local adaptation to the degree of environmental predictability in rotifers.</title>
        <authorList>
            <person name="Franch-Gras L."/>
            <person name="Hahn C."/>
            <person name="Garcia-Roger E.M."/>
            <person name="Carmona M.J."/>
            <person name="Serra M."/>
            <person name="Gomez A."/>
        </authorList>
    </citation>
    <scope>NUCLEOTIDE SEQUENCE [LARGE SCALE GENOMIC DNA]</scope>
    <source>
        <strain evidence="1">HYR1</strain>
    </source>
</reference>
<dbReference type="EMBL" id="REGN01002851">
    <property type="protein sequence ID" value="RNA25819.1"/>
    <property type="molecule type" value="Genomic_DNA"/>
</dbReference>
<sequence length="199" mass="22526">MKISSSANCLNRKDVRLDLQNFKINLSKTLNSNFLKKFHDSNQDMNIKPNEKIKFRCRLSSTPSIPVKVSNQYVSMNPKESDYGINCNDFIQSKCQSPFLLRRSIQSEESLNSKKELENGAENLETYSNISSNVSTLRLKDLSDSGMSSLNSAQLFFAEMKEVVNQSKDKVSVKSSIVSSTPTIRSNPLNFNNIRLIKI</sequence>
<keyword evidence="2" id="KW-1185">Reference proteome</keyword>
<proteinExistence type="predicted"/>
<dbReference type="Proteomes" id="UP000276133">
    <property type="component" value="Unassembled WGS sequence"/>
</dbReference>